<keyword evidence="10" id="KW-1185">Reference proteome</keyword>
<dbReference type="AlphaFoldDB" id="A0A4P8YRJ9"/>
<feature type="transmembrane region" description="Helical" evidence="8">
    <location>
        <begin position="321"/>
        <end position="342"/>
    </location>
</feature>
<dbReference type="InterPro" id="IPR051629">
    <property type="entry name" value="Sulfite_efflux_TDT"/>
</dbReference>
<proteinExistence type="inferred from homology"/>
<evidence type="ECO:0000256" key="7">
    <source>
        <dbReference type="ARBA" id="ARBA00023136"/>
    </source>
</evidence>
<keyword evidence="6 8" id="KW-1133">Transmembrane helix</keyword>
<dbReference type="Pfam" id="PF03595">
    <property type="entry name" value="SLAC1"/>
    <property type="match status" value="1"/>
</dbReference>
<feature type="transmembrane region" description="Helical" evidence="8">
    <location>
        <begin position="173"/>
        <end position="203"/>
    </location>
</feature>
<dbReference type="PANTHER" id="PTHR31686:SF1">
    <property type="entry name" value="SULFITE EFFLUX PUMP SSU1"/>
    <property type="match status" value="1"/>
</dbReference>
<keyword evidence="4" id="KW-1003">Cell membrane</keyword>
<evidence type="ECO:0000256" key="1">
    <source>
        <dbReference type="ARBA" id="ARBA00004651"/>
    </source>
</evidence>
<sequence>MRPWAHASRRDCVRNFQYGYFALIMATGIVSIACHLAGIHFAARVLFILNNIQYATCLTLAVGKLILTPGSVWRDLTHHEKGPGYLTLVAATNVLGVQYVQMTALPAIPMALFWLGCGLYVVLVNTMLTGVTMAKSKPALVQGMNGSWLLCTVSGCSVAVLGSSLSAPATASAGFFLFCVGIWAIGIMLYLMVIALAFLRWLFVPMDDKSFSPTWWINMGALAISTLAGSHLYTMALSLPRLDVLAPIILGISLFLWSASCWWLVLLVFILIWRIASRAFTPGYSMQNWSAIFPMGMFCVASMSFLPQVGVSYWIPLLHYLFTPVVLVLWTWVFLGLLGMLYRRLKP</sequence>
<feature type="transmembrane region" description="Helical" evidence="8">
    <location>
        <begin position="248"/>
        <end position="272"/>
    </location>
</feature>
<dbReference type="PROSITE" id="PS51257">
    <property type="entry name" value="PROKAR_LIPOPROTEIN"/>
    <property type="match status" value="1"/>
</dbReference>
<evidence type="ECO:0000256" key="2">
    <source>
        <dbReference type="ARBA" id="ARBA00008566"/>
    </source>
</evidence>
<evidence type="ECO:0000313" key="10">
    <source>
        <dbReference type="Proteomes" id="UP000302163"/>
    </source>
</evidence>
<dbReference type="GO" id="GO:0005886">
    <property type="term" value="C:plasma membrane"/>
    <property type="evidence" value="ECO:0007669"/>
    <property type="project" value="UniProtKB-SubCell"/>
</dbReference>
<dbReference type="EMBL" id="CP040428">
    <property type="protein sequence ID" value="QCT22474.1"/>
    <property type="molecule type" value="Genomic_DNA"/>
</dbReference>
<dbReference type="KEGG" id="izh:FEM41_23935"/>
<keyword evidence="3" id="KW-0813">Transport</keyword>
<organism evidence="9 10">
    <name type="scientific">Jejubacter calystegiae</name>
    <dbReference type="NCBI Taxonomy" id="2579935"/>
    <lineage>
        <taxon>Bacteria</taxon>
        <taxon>Pseudomonadati</taxon>
        <taxon>Pseudomonadota</taxon>
        <taxon>Gammaproteobacteria</taxon>
        <taxon>Enterobacterales</taxon>
        <taxon>Enterobacteriaceae</taxon>
        <taxon>Jejubacter</taxon>
    </lineage>
</organism>
<keyword evidence="7 8" id="KW-0472">Membrane</keyword>
<gene>
    <name evidence="9" type="ORF">FEM41_23935</name>
</gene>
<dbReference type="Gene3D" id="1.50.10.150">
    <property type="entry name" value="Voltage-dependent anion channel"/>
    <property type="match status" value="1"/>
</dbReference>
<feature type="transmembrane region" description="Helical" evidence="8">
    <location>
        <begin position="215"/>
        <end position="236"/>
    </location>
</feature>
<comment type="subcellular location">
    <subcellularLocation>
        <location evidence="1">Cell membrane</location>
        <topology evidence="1">Multi-pass membrane protein</topology>
    </subcellularLocation>
</comment>
<name>A0A4P8YRJ9_9ENTR</name>
<accession>A0A4P8YRJ9</accession>
<dbReference type="Proteomes" id="UP000302163">
    <property type="component" value="Chromosome"/>
</dbReference>
<reference evidence="9 10" key="1">
    <citation type="submission" date="2019-05" db="EMBL/GenBank/DDBJ databases">
        <title>Complete genome sequence of Izhakiella calystegiae KSNA2, an endophyte isolated from beach morning glory (Calystegia soldanella).</title>
        <authorList>
            <person name="Jiang L."/>
            <person name="Jeong J.C."/>
            <person name="Kim C.Y."/>
            <person name="Kim D.H."/>
            <person name="Kim S.W."/>
            <person name="Lee j."/>
        </authorList>
    </citation>
    <scope>NUCLEOTIDE SEQUENCE [LARGE SCALE GENOMIC DNA]</scope>
    <source>
        <strain evidence="9 10">KSNA2</strain>
    </source>
</reference>
<dbReference type="CDD" id="cd09319">
    <property type="entry name" value="TDT_like_1"/>
    <property type="match status" value="1"/>
</dbReference>
<evidence type="ECO:0000256" key="3">
    <source>
        <dbReference type="ARBA" id="ARBA00022448"/>
    </source>
</evidence>
<dbReference type="InterPro" id="IPR038665">
    <property type="entry name" value="Voltage-dep_anion_channel_sf"/>
</dbReference>
<dbReference type="GO" id="GO:0000319">
    <property type="term" value="F:sulfite transmembrane transporter activity"/>
    <property type="evidence" value="ECO:0007669"/>
    <property type="project" value="TreeGrafter"/>
</dbReference>
<evidence type="ECO:0000256" key="6">
    <source>
        <dbReference type="ARBA" id="ARBA00022989"/>
    </source>
</evidence>
<feature type="transmembrane region" description="Helical" evidence="8">
    <location>
        <begin position="20"/>
        <end position="46"/>
    </location>
</feature>
<comment type="similarity">
    <text evidence="2">Belongs to the tellurite-resistance/dicarboxylate transporter (TDT) family.</text>
</comment>
<evidence type="ECO:0000313" key="9">
    <source>
        <dbReference type="EMBL" id="QCT22474.1"/>
    </source>
</evidence>
<dbReference type="InterPro" id="IPR004695">
    <property type="entry name" value="SLAC1/Mae1/Ssu1/TehA"/>
</dbReference>
<dbReference type="OrthoDB" id="958273at2"/>
<feature type="transmembrane region" description="Helical" evidence="8">
    <location>
        <begin position="146"/>
        <end position="167"/>
    </location>
</feature>
<dbReference type="PANTHER" id="PTHR31686">
    <property type="match status" value="1"/>
</dbReference>
<feature type="transmembrane region" description="Helical" evidence="8">
    <location>
        <begin position="111"/>
        <end position="134"/>
    </location>
</feature>
<evidence type="ECO:0000256" key="4">
    <source>
        <dbReference type="ARBA" id="ARBA00022475"/>
    </source>
</evidence>
<protein>
    <submittedName>
        <fullName evidence="9">C4-dicarboxylate ABC transporter</fullName>
    </submittedName>
</protein>
<evidence type="ECO:0000256" key="8">
    <source>
        <dbReference type="SAM" id="Phobius"/>
    </source>
</evidence>
<feature type="transmembrane region" description="Helical" evidence="8">
    <location>
        <begin position="292"/>
        <end position="315"/>
    </location>
</feature>
<evidence type="ECO:0000256" key="5">
    <source>
        <dbReference type="ARBA" id="ARBA00022692"/>
    </source>
</evidence>
<keyword evidence="5 8" id="KW-0812">Transmembrane</keyword>